<accession>A0ABQ2H349</accession>
<protein>
    <recommendedName>
        <fullName evidence="3">DUF1652 domain-containing protein</fullName>
    </recommendedName>
</protein>
<evidence type="ECO:0000313" key="1">
    <source>
        <dbReference type="EMBL" id="GGM25962.1"/>
    </source>
</evidence>
<proteinExistence type="predicted"/>
<gene>
    <name evidence="1" type="ORF">GCM10009425_40890</name>
</gene>
<name>A0ABQ2H349_9PSED</name>
<dbReference type="EMBL" id="BMNW01000011">
    <property type="protein sequence ID" value="GGM25962.1"/>
    <property type="molecule type" value="Genomic_DNA"/>
</dbReference>
<reference evidence="2" key="1">
    <citation type="journal article" date="2019" name="Int. J. Syst. Evol. Microbiol.">
        <title>The Global Catalogue of Microorganisms (GCM) 10K type strain sequencing project: providing services to taxonomists for standard genome sequencing and annotation.</title>
        <authorList>
            <consortium name="The Broad Institute Genomics Platform"/>
            <consortium name="The Broad Institute Genome Sequencing Center for Infectious Disease"/>
            <person name="Wu L."/>
            <person name="Ma J."/>
        </authorList>
    </citation>
    <scope>NUCLEOTIDE SEQUENCE [LARGE SCALE GENOMIC DNA]</scope>
    <source>
        <strain evidence="2">JCM 13501</strain>
    </source>
</reference>
<evidence type="ECO:0000313" key="2">
    <source>
        <dbReference type="Proteomes" id="UP000616499"/>
    </source>
</evidence>
<evidence type="ECO:0008006" key="3">
    <source>
        <dbReference type="Google" id="ProtNLM"/>
    </source>
</evidence>
<comment type="caution">
    <text evidence="1">The sequence shown here is derived from an EMBL/GenBank/DDBJ whole genome shotgun (WGS) entry which is preliminary data.</text>
</comment>
<organism evidence="1 2">
    <name type="scientific">Pseudomonas asuensis</name>
    <dbReference type="NCBI Taxonomy" id="1825787"/>
    <lineage>
        <taxon>Bacteria</taxon>
        <taxon>Pseudomonadati</taxon>
        <taxon>Pseudomonadota</taxon>
        <taxon>Gammaproteobacteria</taxon>
        <taxon>Pseudomonadales</taxon>
        <taxon>Pseudomonadaceae</taxon>
        <taxon>Pseudomonas</taxon>
    </lineage>
</organism>
<dbReference type="Proteomes" id="UP000616499">
    <property type="component" value="Unassembled WGS sequence"/>
</dbReference>
<sequence>MSLNSTSTLISLTAIRVQHGGEIDELCRSITDAERCFPASTLDNGMQLEVSIGLLRDLLGYDHDVISQDKCEAVNQLSPVN</sequence>
<keyword evidence="2" id="KW-1185">Reference proteome</keyword>
<dbReference type="RefSeq" id="WP_188867983.1">
    <property type="nucleotide sequence ID" value="NZ_BMNW01000011.1"/>
</dbReference>